<evidence type="ECO:0000256" key="1">
    <source>
        <dbReference type="SAM" id="MobiDB-lite"/>
    </source>
</evidence>
<feature type="compositionally biased region" description="Polar residues" evidence="1">
    <location>
        <begin position="69"/>
        <end position="87"/>
    </location>
</feature>
<dbReference type="Proteomes" id="UP000824782">
    <property type="component" value="Unassembled WGS sequence"/>
</dbReference>
<proteinExistence type="predicted"/>
<dbReference type="EMBL" id="WNYA01023798">
    <property type="protein sequence ID" value="KAG8538117.1"/>
    <property type="molecule type" value="Genomic_DNA"/>
</dbReference>
<name>A0AAV6YLS6_ENGPU</name>
<accession>A0AAV6YLS6</accession>
<dbReference type="AlphaFoldDB" id="A0AAV6YLS6"/>
<keyword evidence="3" id="KW-1185">Reference proteome</keyword>
<organism evidence="2 3">
    <name type="scientific">Engystomops pustulosus</name>
    <name type="common">Tungara frog</name>
    <name type="synonym">Physalaemus pustulosus</name>
    <dbReference type="NCBI Taxonomy" id="76066"/>
    <lineage>
        <taxon>Eukaryota</taxon>
        <taxon>Metazoa</taxon>
        <taxon>Chordata</taxon>
        <taxon>Craniata</taxon>
        <taxon>Vertebrata</taxon>
        <taxon>Euteleostomi</taxon>
        <taxon>Amphibia</taxon>
        <taxon>Batrachia</taxon>
        <taxon>Anura</taxon>
        <taxon>Neobatrachia</taxon>
        <taxon>Hyloidea</taxon>
        <taxon>Leptodactylidae</taxon>
        <taxon>Leiuperinae</taxon>
        <taxon>Engystomops</taxon>
    </lineage>
</organism>
<evidence type="ECO:0000313" key="2">
    <source>
        <dbReference type="EMBL" id="KAG8538117.1"/>
    </source>
</evidence>
<reference evidence="2" key="1">
    <citation type="thesis" date="2020" institute="ProQuest LLC" country="789 East Eisenhower Parkway, Ann Arbor, MI, USA">
        <title>Comparative Genomics and Chromosome Evolution.</title>
        <authorList>
            <person name="Mudd A.B."/>
        </authorList>
    </citation>
    <scope>NUCLEOTIDE SEQUENCE</scope>
    <source>
        <strain evidence="2">237g6f4</strain>
        <tissue evidence="2">Blood</tissue>
    </source>
</reference>
<sequence>MRRMSPRQNLLPECKSDIHLAGRKLPKIHRSGNNQLLRRDNGENLLTQSCRDPRSGQSDEDEVPRDSRSSCTRVPASITSPQGVRRS</sequence>
<gene>
    <name evidence="2" type="ORF">GDO81_023272</name>
</gene>
<feature type="region of interest" description="Disordered" evidence="1">
    <location>
        <begin position="22"/>
        <end position="87"/>
    </location>
</feature>
<comment type="caution">
    <text evidence="2">The sequence shown here is derived from an EMBL/GenBank/DDBJ whole genome shotgun (WGS) entry which is preliminary data.</text>
</comment>
<protein>
    <submittedName>
        <fullName evidence="2">Uncharacterized protein</fullName>
    </submittedName>
</protein>
<evidence type="ECO:0000313" key="3">
    <source>
        <dbReference type="Proteomes" id="UP000824782"/>
    </source>
</evidence>